<dbReference type="Proteomes" id="UP000503251">
    <property type="component" value="Chromosome"/>
</dbReference>
<reference evidence="3 4" key="1">
    <citation type="submission" date="2019-04" db="EMBL/GenBank/DDBJ databases">
        <title>Isolation and culture of sulfate reducing bacteria from the cold seep of the South China Sea.</title>
        <authorList>
            <person name="Sun C."/>
            <person name="Liu R."/>
        </authorList>
    </citation>
    <scope>NUCLEOTIDE SEQUENCE [LARGE SCALE GENOMIC DNA]</scope>
    <source>
        <strain evidence="3 4">CS1</strain>
    </source>
</reference>
<dbReference type="EMBL" id="CP039543">
    <property type="protein sequence ID" value="QJT07483.1"/>
    <property type="molecule type" value="Genomic_DNA"/>
</dbReference>
<sequence>MPNIHTNPLESTLRCGKHSTRAHGSLPYPPVLHRVARENYQHSGALMLFRIVRCCIILAVLLVLFAGRESRAAGFDQAPSLAALVRSGDLPPAHERLPTTPLLVRAIQRPGRYGGVWRMGMRGNRDHALIIRTMGYENLVRWDPLWARVIPNIAASVTPNEEYTRYRFRLRPGMRWSDGEPFTARDILFWYEDVLMNPDLTKSPPEWLTAGGRPVSVEVVDEFCLDFVFDKPYGLFLRRLAHPLGAEPTSYPMHYLSQFMPRYNPDVEALCKKEGVADWTALFAKKFGAVGNYDDPSRFRNPDLPTLHPWVQDTGYTEKSTELTAHRNPYYWKVDALGRQLPYIDELHFAITDQTGLERMAAAGEIDMQNRHIAEEGNRRLLEKHMADGGYHFFRTLPSRSSTYTVCLNMTHRDPVLRKIFDELDFRRALSHGIDRAALIAMQQQPEILQPYQVAPRPESPFYRERMATQYLEYDPALAGSLLDGLGLARNPETSIRMLPDGSPLAFEVLCQTPYLPLLKPIVQGWRELGLDVTVRVVSRSEEYALKDTNRHDALFVGAEGGLDVLLENQFYLPSNIEAVYGVAWVLWQTDHDNPMAMRPPPRVMEQLNLYDDLKSTGSPAEQTRIMNAILDIAEEQFYAIGLFLREHGYGLVRNNFHNVPELMPYGWSYPTPAPTNPSQYYTIPPVQN</sequence>
<gene>
    <name evidence="3" type="ORF">E8L03_00480</name>
</gene>
<evidence type="ECO:0000313" key="4">
    <source>
        <dbReference type="Proteomes" id="UP000503251"/>
    </source>
</evidence>
<feature type="transmembrane region" description="Helical" evidence="1">
    <location>
        <begin position="47"/>
        <end position="67"/>
    </location>
</feature>
<dbReference type="InterPro" id="IPR000914">
    <property type="entry name" value="SBP_5_dom"/>
</dbReference>
<feature type="domain" description="Solute-binding protein family 5" evidence="2">
    <location>
        <begin position="149"/>
        <end position="557"/>
    </location>
</feature>
<dbReference type="PANTHER" id="PTHR30290:SF62">
    <property type="entry name" value="OLIGOPEPTIDE ABC TRANSPORTER, PERIPLASMIC OLIGOPEPTIDE-BINDING PROTEIN"/>
    <property type="match status" value="1"/>
</dbReference>
<keyword evidence="4" id="KW-1185">Reference proteome</keyword>
<name>A0ABX6NA68_9BACT</name>
<dbReference type="PANTHER" id="PTHR30290">
    <property type="entry name" value="PERIPLASMIC BINDING COMPONENT OF ABC TRANSPORTER"/>
    <property type="match status" value="1"/>
</dbReference>
<dbReference type="Gene3D" id="3.10.105.10">
    <property type="entry name" value="Dipeptide-binding Protein, Domain 3"/>
    <property type="match status" value="1"/>
</dbReference>
<keyword evidence="1" id="KW-0812">Transmembrane</keyword>
<dbReference type="InterPro" id="IPR039424">
    <property type="entry name" value="SBP_5"/>
</dbReference>
<evidence type="ECO:0000256" key="1">
    <source>
        <dbReference type="SAM" id="Phobius"/>
    </source>
</evidence>
<dbReference type="SUPFAM" id="SSF53850">
    <property type="entry name" value="Periplasmic binding protein-like II"/>
    <property type="match status" value="1"/>
</dbReference>
<evidence type="ECO:0000259" key="2">
    <source>
        <dbReference type="Pfam" id="PF00496"/>
    </source>
</evidence>
<dbReference type="CDD" id="cd08500">
    <property type="entry name" value="PBP2_NikA_DppA_OppA_like_4"/>
    <property type="match status" value="1"/>
</dbReference>
<dbReference type="Gene3D" id="3.40.190.10">
    <property type="entry name" value="Periplasmic binding protein-like II"/>
    <property type="match status" value="1"/>
</dbReference>
<organism evidence="3 4">
    <name type="scientific">Oceanidesulfovibrio marinus</name>
    <dbReference type="NCBI Taxonomy" id="370038"/>
    <lineage>
        <taxon>Bacteria</taxon>
        <taxon>Pseudomonadati</taxon>
        <taxon>Thermodesulfobacteriota</taxon>
        <taxon>Desulfovibrionia</taxon>
        <taxon>Desulfovibrionales</taxon>
        <taxon>Desulfovibrionaceae</taxon>
        <taxon>Oceanidesulfovibrio</taxon>
    </lineage>
</organism>
<protein>
    <submittedName>
        <fullName evidence="3">ABC transporter substrate-binding protein</fullName>
    </submittedName>
</protein>
<dbReference type="Pfam" id="PF00496">
    <property type="entry name" value="SBP_bac_5"/>
    <property type="match status" value="1"/>
</dbReference>
<proteinExistence type="predicted"/>
<keyword evidence="1" id="KW-1133">Transmembrane helix</keyword>
<evidence type="ECO:0000313" key="3">
    <source>
        <dbReference type="EMBL" id="QJT07483.1"/>
    </source>
</evidence>
<accession>A0ABX6NA68</accession>
<keyword evidence="1" id="KW-0472">Membrane</keyword>